<name>A0ABU5E9U5_9PROT</name>
<evidence type="ECO:0000256" key="6">
    <source>
        <dbReference type="ARBA" id="ARBA00022779"/>
    </source>
</evidence>
<reference evidence="11 12" key="1">
    <citation type="journal article" date="2016" name="Antonie Van Leeuwenhoek">
        <title>Dongia soli sp. nov., isolated from soil from Dokdo, Korea.</title>
        <authorList>
            <person name="Kim D.U."/>
            <person name="Lee H."/>
            <person name="Kim H."/>
            <person name="Kim S.G."/>
            <person name="Ka J.O."/>
        </authorList>
    </citation>
    <scope>NUCLEOTIDE SEQUENCE [LARGE SCALE GENOMIC DNA]</scope>
    <source>
        <strain evidence="11 12">D78</strain>
    </source>
</reference>
<evidence type="ECO:0000256" key="5">
    <source>
        <dbReference type="ARBA" id="ARBA00022692"/>
    </source>
</evidence>
<accession>A0ABU5E9U5</accession>
<evidence type="ECO:0000256" key="9">
    <source>
        <dbReference type="SAM" id="Phobius"/>
    </source>
</evidence>
<dbReference type="InterPro" id="IPR000540">
    <property type="entry name" value="Flag_MotA_CS"/>
</dbReference>
<feature type="transmembrane region" description="Helical" evidence="9">
    <location>
        <begin position="209"/>
        <end position="231"/>
    </location>
</feature>
<keyword evidence="4" id="KW-1003">Cell membrane</keyword>
<evidence type="ECO:0000256" key="2">
    <source>
        <dbReference type="ARBA" id="ARBA00008038"/>
    </source>
</evidence>
<keyword evidence="5 9" id="KW-0812">Transmembrane</keyword>
<keyword evidence="7 9" id="KW-1133">Transmembrane helix</keyword>
<gene>
    <name evidence="11" type="ORF">SMD27_07270</name>
</gene>
<feature type="domain" description="MotA/TolQ/ExbB proton channel" evidence="10">
    <location>
        <begin position="133"/>
        <end position="240"/>
    </location>
</feature>
<evidence type="ECO:0000259" key="10">
    <source>
        <dbReference type="Pfam" id="PF01618"/>
    </source>
</evidence>
<dbReference type="InterPro" id="IPR002898">
    <property type="entry name" value="MotA_ExbB_proton_chnl"/>
</dbReference>
<protein>
    <submittedName>
        <fullName evidence="11">MotA/TolQ/ExbB proton channel family protein</fullName>
    </submittedName>
</protein>
<organism evidence="11 12">
    <name type="scientific">Dongia soli</name>
    <dbReference type="NCBI Taxonomy" id="600628"/>
    <lineage>
        <taxon>Bacteria</taxon>
        <taxon>Pseudomonadati</taxon>
        <taxon>Pseudomonadota</taxon>
        <taxon>Alphaproteobacteria</taxon>
        <taxon>Rhodospirillales</taxon>
        <taxon>Dongiaceae</taxon>
        <taxon>Dongia</taxon>
    </lineage>
</organism>
<dbReference type="EMBL" id="JAXCLW010000002">
    <property type="protein sequence ID" value="MDY0882636.1"/>
    <property type="molecule type" value="Genomic_DNA"/>
</dbReference>
<dbReference type="PANTHER" id="PTHR30433:SF2">
    <property type="entry name" value="MOTILITY PROTEIN A"/>
    <property type="match status" value="1"/>
</dbReference>
<comment type="similarity">
    <text evidence="2">Belongs to the MotA family.</text>
</comment>
<dbReference type="Pfam" id="PF01618">
    <property type="entry name" value="MotA_ExbB"/>
    <property type="match status" value="1"/>
</dbReference>
<evidence type="ECO:0000256" key="1">
    <source>
        <dbReference type="ARBA" id="ARBA00004651"/>
    </source>
</evidence>
<feature type="transmembrane region" description="Helical" evidence="9">
    <location>
        <begin position="177"/>
        <end position="197"/>
    </location>
</feature>
<dbReference type="PANTHER" id="PTHR30433">
    <property type="entry name" value="CHEMOTAXIS PROTEIN MOTA"/>
    <property type="match status" value="1"/>
</dbReference>
<comment type="subcellular location">
    <subcellularLocation>
        <location evidence="1">Cell membrane</location>
        <topology evidence="1">Multi-pass membrane protein</topology>
    </subcellularLocation>
</comment>
<evidence type="ECO:0000313" key="12">
    <source>
        <dbReference type="Proteomes" id="UP001279642"/>
    </source>
</evidence>
<sequence length="283" mass="30997">MADTTGNEQQNFTRYSDMPVRIEPQGLSLERSTVFGLGCALALIAVAIYLGGTGMAFLDLPSILMVIIGTLAITAMSYSGSELRLALPIIAQILWRQTRDPNQTSIRLLQLAERTRRRGLLQLQGEIYGLRGDPFLQRAMSMLVDGVPVDEVERNLTFEVHAAAQDYQRAVSMLRRAAEIAPAMGLIGTLIGLVQMLSSLNNPERIGPAMAVALIATFYGAVLANVVFLPLASKLERNASGALLLHQICVLGVQSIGRQENPRRLEMLLNTLLPAHQQIKYFN</sequence>
<evidence type="ECO:0000256" key="3">
    <source>
        <dbReference type="ARBA" id="ARBA00022448"/>
    </source>
</evidence>
<feature type="transmembrane region" description="Helical" evidence="9">
    <location>
        <begin position="34"/>
        <end position="57"/>
    </location>
</feature>
<keyword evidence="6" id="KW-0283">Flagellar rotation</keyword>
<evidence type="ECO:0000256" key="7">
    <source>
        <dbReference type="ARBA" id="ARBA00022989"/>
    </source>
</evidence>
<dbReference type="RefSeq" id="WP_320507706.1">
    <property type="nucleotide sequence ID" value="NZ_JAXCLW010000002.1"/>
</dbReference>
<dbReference type="PROSITE" id="PS01307">
    <property type="entry name" value="MOTA"/>
    <property type="match status" value="1"/>
</dbReference>
<comment type="caution">
    <text evidence="11">The sequence shown here is derived from an EMBL/GenBank/DDBJ whole genome shotgun (WGS) entry which is preliminary data.</text>
</comment>
<evidence type="ECO:0000256" key="4">
    <source>
        <dbReference type="ARBA" id="ARBA00022475"/>
    </source>
</evidence>
<keyword evidence="8 9" id="KW-0472">Membrane</keyword>
<proteinExistence type="inferred from homology"/>
<evidence type="ECO:0000313" key="11">
    <source>
        <dbReference type="EMBL" id="MDY0882636.1"/>
    </source>
</evidence>
<dbReference type="InterPro" id="IPR047055">
    <property type="entry name" value="MotA-like"/>
</dbReference>
<evidence type="ECO:0000256" key="8">
    <source>
        <dbReference type="ARBA" id="ARBA00023136"/>
    </source>
</evidence>
<feature type="transmembrane region" description="Helical" evidence="9">
    <location>
        <begin position="63"/>
        <end position="80"/>
    </location>
</feature>
<keyword evidence="3" id="KW-0813">Transport</keyword>
<keyword evidence="12" id="KW-1185">Reference proteome</keyword>
<dbReference type="Proteomes" id="UP001279642">
    <property type="component" value="Unassembled WGS sequence"/>
</dbReference>